<reference evidence="6 7" key="1">
    <citation type="submission" date="2019-09" db="EMBL/GenBank/DDBJ databases">
        <title>Draft Whole-Genome sequence of Blastochloris sulfoviridis DSM 729.</title>
        <authorList>
            <person name="Meyer T.E."/>
            <person name="Kyndt J.A."/>
        </authorList>
    </citation>
    <scope>NUCLEOTIDE SEQUENCE [LARGE SCALE GENOMIC DNA]</scope>
    <source>
        <strain evidence="6 7">DSM 729</strain>
    </source>
</reference>
<dbReference type="GO" id="GO:0006310">
    <property type="term" value="P:DNA recombination"/>
    <property type="evidence" value="ECO:0007669"/>
    <property type="project" value="UniProtKB-KW"/>
</dbReference>
<evidence type="ECO:0000256" key="3">
    <source>
        <dbReference type="ARBA" id="ARBA00023125"/>
    </source>
</evidence>
<dbReference type="PROSITE" id="PS51898">
    <property type="entry name" value="TYR_RECOMBINASE"/>
    <property type="match status" value="1"/>
</dbReference>
<dbReference type="PANTHER" id="PTHR30349:SF64">
    <property type="entry name" value="PROPHAGE INTEGRASE INTD-RELATED"/>
    <property type="match status" value="1"/>
</dbReference>
<dbReference type="Gene3D" id="1.10.443.10">
    <property type="entry name" value="Intergrase catalytic core"/>
    <property type="match status" value="1"/>
</dbReference>
<protein>
    <submittedName>
        <fullName evidence="6">Tyrosine-type recombinase/integrase</fullName>
    </submittedName>
</protein>
<evidence type="ECO:0000256" key="4">
    <source>
        <dbReference type="ARBA" id="ARBA00023172"/>
    </source>
</evidence>
<dbReference type="InterPro" id="IPR013762">
    <property type="entry name" value="Integrase-like_cat_sf"/>
</dbReference>
<keyword evidence="7" id="KW-1185">Reference proteome</keyword>
<dbReference type="PANTHER" id="PTHR30349">
    <property type="entry name" value="PHAGE INTEGRASE-RELATED"/>
    <property type="match status" value="1"/>
</dbReference>
<feature type="domain" description="Tyr recombinase" evidence="5">
    <location>
        <begin position="165"/>
        <end position="340"/>
    </location>
</feature>
<dbReference type="InterPro" id="IPR011010">
    <property type="entry name" value="DNA_brk_join_enz"/>
</dbReference>
<comment type="caution">
    <text evidence="6">The sequence shown here is derived from an EMBL/GenBank/DDBJ whole genome shotgun (WGS) entry which is preliminary data.</text>
</comment>
<keyword evidence="2" id="KW-0229">DNA integration</keyword>
<comment type="similarity">
    <text evidence="1">Belongs to the 'phage' integrase family.</text>
</comment>
<evidence type="ECO:0000313" key="6">
    <source>
        <dbReference type="EMBL" id="KAA5599236.1"/>
    </source>
</evidence>
<dbReference type="Gene3D" id="1.10.150.130">
    <property type="match status" value="1"/>
</dbReference>
<dbReference type="Proteomes" id="UP000323886">
    <property type="component" value="Unassembled WGS sequence"/>
</dbReference>
<dbReference type="RefSeq" id="WP_150098138.1">
    <property type="nucleotide sequence ID" value="NZ_VWPL01000023.1"/>
</dbReference>
<dbReference type="GO" id="GO:0003677">
    <property type="term" value="F:DNA binding"/>
    <property type="evidence" value="ECO:0007669"/>
    <property type="project" value="UniProtKB-KW"/>
</dbReference>
<name>A0A5M6HTP1_9HYPH</name>
<dbReference type="InterPro" id="IPR002104">
    <property type="entry name" value="Integrase_catalytic"/>
</dbReference>
<evidence type="ECO:0000256" key="2">
    <source>
        <dbReference type="ARBA" id="ARBA00022908"/>
    </source>
</evidence>
<dbReference type="InterPro" id="IPR010998">
    <property type="entry name" value="Integrase_recombinase_N"/>
</dbReference>
<sequence>MRVRLKGINTVRKKLADGTVKVHRYHRATGHPLTGEPGSPEFLACIAAAEKLMRDRLAGVFNGLVRDFTLSPEFGKLADSTQGEYRRMLTKAEGKFGDLPIAALEDPRVRRDFLDWRAQIAKSSGEREADNRLSAISAMLTWARENGRLSANHLAGFKRLYASNRVDRIWLPEHVAAFMKVAPIELQRALILALHTGQRQGDIRRLAWTNYDGTAITLRQGKSKRGGKVAPALTVPCTKALRRMLDEAPRQAAVILTTKTGRPWEKRYFARCWEEASAAAGITDLHFHDLRGTAVTMLAEAGCTVPQIASITGHSLKTVTRILETYLARTRGLAEEAIANFENAKRTKFANRLQTRRVRKPKEGS</sequence>
<organism evidence="6 7">
    <name type="scientific">Blastochloris sulfoviridis</name>
    <dbReference type="NCBI Taxonomy" id="50712"/>
    <lineage>
        <taxon>Bacteria</taxon>
        <taxon>Pseudomonadati</taxon>
        <taxon>Pseudomonadota</taxon>
        <taxon>Alphaproteobacteria</taxon>
        <taxon>Hyphomicrobiales</taxon>
        <taxon>Blastochloridaceae</taxon>
        <taxon>Blastochloris</taxon>
    </lineage>
</organism>
<dbReference type="EMBL" id="VWPL01000023">
    <property type="protein sequence ID" value="KAA5599236.1"/>
    <property type="molecule type" value="Genomic_DNA"/>
</dbReference>
<proteinExistence type="inferred from homology"/>
<evidence type="ECO:0000256" key="1">
    <source>
        <dbReference type="ARBA" id="ARBA00008857"/>
    </source>
</evidence>
<evidence type="ECO:0000259" key="5">
    <source>
        <dbReference type="PROSITE" id="PS51898"/>
    </source>
</evidence>
<dbReference type="GO" id="GO:0015074">
    <property type="term" value="P:DNA integration"/>
    <property type="evidence" value="ECO:0007669"/>
    <property type="project" value="UniProtKB-KW"/>
</dbReference>
<evidence type="ECO:0000313" key="7">
    <source>
        <dbReference type="Proteomes" id="UP000323886"/>
    </source>
</evidence>
<dbReference type="AlphaFoldDB" id="A0A5M6HTP1"/>
<keyword evidence="3" id="KW-0238">DNA-binding</keyword>
<dbReference type="SUPFAM" id="SSF56349">
    <property type="entry name" value="DNA breaking-rejoining enzymes"/>
    <property type="match status" value="1"/>
</dbReference>
<dbReference type="Pfam" id="PF00589">
    <property type="entry name" value="Phage_integrase"/>
    <property type="match status" value="1"/>
</dbReference>
<keyword evidence="4" id="KW-0233">DNA recombination</keyword>
<gene>
    <name evidence="6" type="ORF">F1193_12450</name>
</gene>
<dbReference type="OrthoDB" id="8201432at2"/>
<accession>A0A5M6HTP1</accession>
<dbReference type="InterPro" id="IPR050090">
    <property type="entry name" value="Tyrosine_recombinase_XerCD"/>
</dbReference>